<dbReference type="Pfam" id="PF05656">
    <property type="entry name" value="DUF805"/>
    <property type="match status" value="1"/>
</dbReference>
<protein>
    <recommendedName>
        <fullName evidence="4">DUF805 domain-containing protein</fullName>
    </recommendedName>
</protein>
<accession>A0A179C2D8</accession>
<dbReference type="RefSeq" id="WP_064207893.1">
    <property type="nucleotide sequence ID" value="NZ_LVKC01000017.1"/>
</dbReference>
<evidence type="ECO:0000313" key="2">
    <source>
        <dbReference type="EMBL" id="OAQ08357.1"/>
    </source>
</evidence>
<dbReference type="Proteomes" id="UP000078520">
    <property type="component" value="Unassembled WGS sequence"/>
</dbReference>
<feature type="transmembrane region" description="Helical" evidence="1">
    <location>
        <begin position="206"/>
        <end position="231"/>
    </location>
</feature>
<keyword evidence="1" id="KW-1133">Transmembrane helix</keyword>
<dbReference type="AlphaFoldDB" id="A0A179C2D8"/>
<feature type="transmembrane region" description="Helical" evidence="1">
    <location>
        <begin position="135"/>
        <end position="154"/>
    </location>
</feature>
<feature type="transmembrane region" description="Helical" evidence="1">
    <location>
        <begin position="166"/>
        <end position="186"/>
    </location>
</feature>
<comment type="caution">
    <text evidence="2">The sequence shown here is derived from an EMBL/GenBank/DDBJ whole genome shotgun (WGS) entry which is preliminary data.</text>
</comment>
<gene>
    <name evidence="2" type="ORF">A3O14_03870</name>
</gene>
<evidence type="ECO:0000256" key="1">
    <source>
        <dbReference type="SAM" id="Phobius"/>
    </source>
</evidence>
<proteinExistence type="predicted"/>
<keyword evidence="1" id="KW-0472">Membrane</keyword>
<evidence type="ECO:0008006" key="4">
    <source>
        <dbReference type="Google" id="ProtNLM"/>
    </source>
</evidence>
<feature type="transmembrane region" description="Helical" evidence="1">
    <location>
        <begin position="30"/>
        <end position="53"/>
    </location>
</feature>
<sequence length="239" mass="26026">MVFGLVLALIVAVIFMLCMAHSHSLHFGLAGKIIMIIALPFVGAIIGLLGDLAAASQSVEWFPVLWMYGGFIGMIASLVVVIITATKASHENGGEPVVVFNPDGTEGKLKVTFIQGGKSFFRNAFNFNGRANLQMFGWGLLSYVIINFIWCLIVKVISGCLQNGSWLLMALSGLVLLGLMIPLLALNVRRLRDTGMKNGLNYTLNIIGFISPMFPIIGMIYKIVLLVLLCMPTGKFQKE</sequence>
<evidence type="ECO:0000313" key="3">
    <source>
        <dbReference type="Proteomes" id="UP000078520"/>
    </source>
</evidence>
<dbReference type="InterPro" id="IPR008523">
    <property type="entry name" value="DUF805"/>
</dbReference>
<dbReference type="EMBL" id="LVKI01000012">
    <property type="protein sequence ID" value="OAQ08357.1"/>
    <property type="molecule type" value="Genomic_DNA"/>
</dbReference>
<organism evidence="2 3">
    <name type="scientific">Ligilactobacillus aviarius</name>
    <dbReference type="NCBI Taxonomy" id="1606"/>
    <lineage>
        <taxon>Bacteria</taxon>
        <taxon>Bacillati</taxon>
        <taxon>Bacillota</taxon>
        <taxon>Bacilli</taxon>
        <taxon>Lactobacillales</taxon>
        <taxon>Lactobacillaceae</taxon>
        <taxon>Ligilactobacillus</taxon>
    </lineage>
</organism>
<feature type="transmembrane region" description="Helical" evidence="1">
    <location>
        <begin position="65"/>
        <end position="85"/>
    </location>
</feature>
<dbReference type="GO" id="GO:0016020">
    <property type="term" value="C:membrane"/>
    <property type="evidence" value="ECO:0007669"/>
    <property type="project" value="InterPro"/>
</dbReference>
<name>A0A179C2D8_9LACO</name>
<keyword evidence="1" id="KW-0812">Transmembrane</keyword>
<reference evidence="3" key="1">
    <citation type="submission" date="2016-03" db="EMBL/GenBank/DDBJ databases">
        <authorList>
            <person name="Johnson T.J."/>
            <person name="Youmans B."/>
            <person name="Case K."/>
            <person name="Noll S."/>
        </authorList>
    </citation>
    <scope>NUCLEOTIDE SEQUENCE [LARGE SCALE GENOMIC DNA]</scope>
    <source>
        <strain evidence="3">UMNLAv8</strain>
    </source>
</reference>